<evidence type="ECO:0000313" key="1">
    <source>
        <dbReference type="EMBL" id="KAH3840872.1"/>
    </source>
</evidence>
<accession>A0A9D4QSC9</accession>
<evidence type="ECO:0000313" key="2">
    <source>
        <dbReference type="Proteomes" id="UP000828390"/>
    </source>
</evidence>
<proteinExistence type="predicted"/>
<reference evidence="1" key="2">
    <citation type="submission" date="2020-11" db="EMBL/GenBank/DDBJ databases">
        <authorList>
            <person name="McCartney M.A."/>
            <person name="Auch B."/>
            <person name="Kono T."/>
            <person name="Mallez S."/>
            <person name="Becker A."/>
            <person name="Gohl D.M."/>
            <person name="Silverstein K.A.T."/>
            <person name="Koren S."/>
            <person name="Bechman K.B."/>
            <person name="Herman A."/>
            <person name="Abrahante J.E."/>
            <person name="Garbe J."/>
        </authorList>
    </citation>
    <scope>NUCLEOTIDE SEQUENCE</scope>
    <source>
        <strain evidence="1">Duluth1</strain>
        <tissue evidence="1">Whole animal</tissue>
    </source>
</reference>
<dbReference type="AlphaFoldDB" id="A0A9D4QSC9"/>
<gene>
    <name evidence="1" type="ORF">DPMN_114329</name>
</gene>
<protein>
    <submittedName>
        <fullName evidence="1">Uncharacterized protein</fullName>
    </submittedName>
</protein>
<keyword evidence="2" id="KW-1185">Reference proteome</keyword>
<reference evidence="1" key="1">
    <citation type="journal article" date="2019" name="bioRxiv">
        <title>The Genome of the Zebra Mussel, Dreissena polymorpha: A Resource for Invasive Species Research.</title>
        <authorList>
            <person name="McCartney M.A."/>
            <person name="Auch B."/>
            <person name="Kono T."/>
            <person name="Mallez S."/>
            <person name="Zhang Y."/>
            <person name="Obille A."/>
            <person name="Becker A."/>
            <person name="Abrahante J.E."/>
            <person name="Garbe J."/>
            <person name="Badalamenti J.P."/>
            <person name="Herman A."/>
            <person name="Mangelson H."/>
            <person name="Liachko I."/>
            <person name="Sullivan S."/>
            <person name="Sone E.D."/>
            <person name="Koren S."/>
            <person name="Silverstein K.A.T."/>
            <person name="Beckman K.B."/>
            <person name="Gohl D.M."/>
        </authorList>
    </citation>
    <scope>NUCLEOTIDE SEQUENCE</scope>
    <source>
        <strain evidence="1">Duluth1</strain>
        <tissue evidence="1">Whole animal</tissue>
    </source>
</reference>
<sequence>MKAVFTPTKLVDCSMKAVFTPIQLLDCSMKGAATCRHGTPRPGLPKAESQVIVG</sequence>
<comment type="caution">
    <text evidence="1">The sequence shown here is derived from an EMBL/GenBank/DDBJ whole genome shotgun (WGS) entry which is preliminary data.</text>
</comment>
<name>A0A9D4QSC9_DREPO</name>
<dbReference type="Proteomes" id="UP000828390">
    <property type="component" value="Unassembled WGS sequence"/>
</dbReference>
<dbReference type="EMBL" id="JAIWYP010000004">
    <property type="protein sequence ID" value="KAH3840872.1"/>
    <property type="molecule type" value="Genomic_DNA"/>
</dbReference>
<organism evidence="1 2">
    <name type="scientific">Dreissena polymorpha</name>
    <name type="common">Zebra mussel</name>
    <name type="synonym">Mytilus polymorpha</name>
    <dbReference type="NCBI Taxonomy" id="45954"/>
    <lineage>
        <taxon>Eukaryota</taxon>
        <taxon>Metazoa</taxon>
        <taxon>Spiralia</taxon>
        <taxon>Lophotrochozoa</taxon>
        <taxon>Mollusca</taxon>
        <taxon>Bivalvia</taxon>
        <taxon>Autobranchia</taxon>
        <taxon>Heteroconchia</taxon>
        <taxon>Euheterodonta</taxon>
        <taxon>Imparidentia</taxon>
        <taxon>Neoheterodontei</taxon>
        <taxon>Myida</taxon>
        <taxon>Dreissenoidea</taxon>
        <taxon>Dreissenidae</taxon>
        <taxon>Dreissena</taxon>
    </lineage>
</organism>